<dbReference type="SUPFAM" id="SSF52540">
    <property type="entry name" value="P-loop containing nucleoside triphosphate hydrolases"/>
    <property type="match status" value="1"/>
</dbReference>
<dbReference type="RefSeq" id="WP_104205632.1">
    <property type="nucleotide sequence ID" value="NZ_PHND01000001.1"/>
</dbReference>
<keyword evidence="3" id="KW-0547">Nucleotide-binding</keyword>
<evidence type="ECO:0000256" key="2">
    <source>
        <dbReference type="ARBA" id="ARBA00022448"/>
    </source>
</evidence>
<evidence type="ECO:0000256" key="4">
    <source>
        <dbReference type="ARBA" id="ARBA00022840"/>
    </source>
</evidence>
<dbReference type="AlphaFoldDB" id="A0A8E2QX17"/>
<evidence type="ECO:0000313" key="6">
    <source>
        <dbReference type="EMBL" id="PPE04483.1"/>
    </source>
</evidence>
<dbReference type="InterPro" id="IPR017871">
    <property type="entry name" value="ABC_transporter-like_CS"/>
</dbReference>
<dbReference type="PANTHER" id="PTHR42711">
    <property type="entry name" value="ABC TRANSPORTER ATP-BINDING PROTEIN"/>
    <property type="match status" value="1"/>
</dbReference>
<comment type="similarity">
    <text evidence="1">Belongs to the ABC transporter superfamily.</text>
</comment>
<organism evidence="6 7">
    <name type="scientific">Entomoplasma ellychniae</name>
    <dbReference type="NCBI Taxonomy" id="2114"/>
    <lineage>
        <taxon>Bacteria</taxon>
        <taxon>Bacillati</taxon>
        <taxon>Mycoplasmatota</taxon>
        <taxon>Mollicutes</taxon>
        <taxon>Entomoplasmatales</taxon>
        <taxon>Entomoplasmataceae</taxon>
        <taxon>Entomoplasma</taxon>
    </lineage>
</organism>
<keyword evidence="2" id="KW-0813">Transport</keyword>
<reference evidence="6 7" key="1">
    <citation type="submission" date="2017-11" db="EMBL/GenBank/DDBJ databases">
        <title>Genome sequence of Entomoplasma ellychniae ELCN-1 (ATCC 43707).</title>
        <authorList>
            <person name="Lo W.-S."/>
            <person name="Gasparich G.E."/>
            <person name="Kuo C.-H."/>
        </authorList>
    </citation>
    <scope>NUCLEOTIDE SEQUENCE [LARGE SCALE GENOMIC DNA]</scope>
    <source>
        <strain evidence="6 7">ELCN-1</strain>
    </source>
</reference>
<feature type="domain" description="ABC transporter" evidence="5">
    <location>
        <begin position="2"/>
        <end position="223"/>
    </location>
</feature>
<dbReference type="InterPro" id="IPR003439">
    <property type="entry name" value="ABC_transporter-like_ATP-bd"/>
</dbReference>
<dbReference type="InterPro" id="IPR003593">
    <property type="entry name" value="AAA+_ATPase"/>
</dbReference>
<dbReference type="SMART" id="SM00382">
    <property type="entry name" value="AAA"/>
    <property type="match status" value="1"/>
</dbReference>
<evidence type="ECO:0000256" key="3">
    <source>
        <dbReference type="ARBA" id="ARBA00022741"/>
    </source>
</evidence>
<keyword evidence="7" id="KW-1185">Reference proteome</keyword>
<dbReference type="Pfam" id="PF00005">
    <property type="entry name" value="ABC_tran"/>
    <property type="match status" value="1"/>
</dbReference>
<dbReference type="PROSITE" id="PS50893">
    <property type="entry name" value="ABC_TRANSPORTER_2"/>
    <property type="match status" value="1"/>
</dbReference>
<protein>
    <submittedName>
        <fullName evidence="6">ABC transporter ATP-binding protein</fullName>
    </submittedName>
</protein>
<dbReference type="Proteomes" id="UP000239010">
    <property type="component" value="Unassembled WGS sequence"/>
</dbReference>
<dbReference type="GO" id="GO:0016887">
    <property type="term" value="F:ATP hydrolysis activity"/>
    <property type="evidence" value="ECO:0007669"/>
    <property type="project" value="InterPro"/>
</dbReference>
<dbReference type="PANTHER" id="PTHR42711:SF5">
    <property type="entry name" value="ABC TRANSPORTER ATP-BINDING PROTEIN NATA"/>
    <property type="match status" value="1"/>
</dbReference>
<comment type="caution">
    <text evidence="6">The sequence shown here is derived from an EMBL/GenBank/DDBJ whole genome shotgun (WGS) entry which is preliminary data.</text>
</comment>
<accession>A0A8E2QX17</accession>
<dbReference type="PROSITE" id="PS00211">
    <property type="entry name" value="ABC_TRANSPORTER_1"/>
    <property type="match status" value="1"/>
</dbReference>
<sequence>MLSLVNINKKYKSLPILKDINLNIKENEKIGIMGVNGSGKTTLAEIIFGVIKPNKGKIIFSNSNIVIKNAVFQDVSFDGELKLRSIFKFFCSALKVKCDNKKISEKFEKFELENQLNLRYSNLSGGQKQKFKFLIALLNNPNFLLLDELTTHLDYEWKIKIVDLVTKYLDTKECVLLLISHDSYEVAKLCDRVIVIKDNVINKDFKLSSNFEESLLIIKKMVYDNDCNN</sequence>
<keyword evidence="4 6" id="KW-0067">ATP-binding</keyword>
<dbReference type="Gene3D" id="3.40.50.300">
    <property type="entry name" value="P-loop containing nucleotide triphosphate hydrolases"/>
    <property type="match status" value="1"/>
</dbReference>
<evidence type="ECO:0000313" key="7">
    <source>
        <dbReference type="Proteomes" id="UP000239010"/>
    </source>
</evidence>
<proteinExistence type="inferred from homology"/>
<evidence type="ECO:0000259" key="5">
    <source>
        <dbReference type="PROSITE" id="PS50893"/>
    </source>
</evidence>
<dbReference type="EMBL" id="PHND01000001">
    <property type="protein sequence ID" value="PPE04483.1"/>
    <property type="molecule type" value="Genomic_DNA"/>
</dbReference>
<dbReference type="GO" id="GO:0005524">
    <property type="term" value="F:ATP binding"/>
    <property type="evidence" value="ECO:0007669"/>
    <property type="project" value="UniProtKB-KW"/>
</dbReference>
<evidence type="ECO:0000256" key="1">
    <source>
        <dbReference type="ARBA" id="ARBA00005417"/>
    </source>
</evidence>
<name>A0A8E2QX17_9MOLU</name>
<dbReference type="InterPro" id="IPR050763">
    <property type="entry name" value="ABC_transporter_ATP-binding"/>
</dbReference>
<dbReference type="InterPro" id="IPR027417">
    <property type="entry name" value="P-loop_NTPase"/>
</dbReference>
<gene>
    <name evidence="6" type="ORF">EELLY_v1c01630</name>
</gene>